<accession>A0A382T848</accession>
<reference evidence="1" key="1">
    <citation type="submission" date="2018-05" db="EMBL/GenBank/DDBJ databases">
        <authorList>
            <person name="Lanie J.A."/>
            <person name="Ng W.-L."/>
            <person name="Kazmierczak K.M."/>
            <person name="Andrzejewski T.M."/>
            <person name="Davidsen T.M."/>
            <person name="Wayne K.J."/>
            <person name="Tettelin H."/>
            <person name="Glass J.I."/>
            <person name="Rusch D."/>
            <person name="Podicherti R."/>
            <person name="Tsui H.-C.T."/>
            <person name="Winkler M.E."/>
        </authorList>
    </citation>
    <scope>NUCLEOTIDE SEQUENCE</scope>
</reference>
<protein>
    <submittedName>
        <fullName evidence="1">Uncharacterized protein</fullName>
    </submittedName>
</protein>
<name>A0A382T848_9ZZZZ</name>
<sequence length="26" mass="2991">MSKVKIWLGEVSDADFPRFADPTRPQ</sequence>
<dbReference type="AlphaFoldDB" id="A0A382T848"/>
<gene>
    <name evidence="1" type="ORF">METZ01_LOCUS370392</name>
</gene>
<evidence type="ECO:0000313" key="1">
    <source>
        <dbReference type="EMBL" id="SVD17538.1"/>
    </source>
</evidence>
<dbReference type="EMBL" id="UINC01134169">
    <property type="protein sequence ID" value="SVD17538.1"/>
    <property type="molecule type" value="Genomic_DNA"/>
</dbReference>
<proteinExistence type="predicted"/>
<feature type="non-terminal residue" evidence="1">
    <location>
        <position position="26"/>
    </location>
</feature>
<organism evidence="1">
    <name type="scientific">marine metagenome</name>
    <dbReference type="NCBI Taxonomy" id="408172"/>
    <lineage>
        <taxon>unclassified sequences</taxon>
        <taxon>metagenomes</taxon>
        <taxon>ecological metagenomes</taxon>
    </lineage>
</organism>